<dbReference type="SUPFAM" id="SSF56235">
    <property type="entry name" value="N-terminal nucleophile aminohydrolases (Ntn hydrolases)"/>
    <property type="match status" value="1"/>
</dbReference>
<keyword evidence="3" id="KW-1185">Reference proteome</keyword>
<dbReference type="InterPro" id="IPR001353">
    <property type="entry name" value="Proteasome_sua/b"/>
</dbReference>
<evidence type="ECO:0000313" key="4">
    <source>
        <dbReference type="WBParaSite" id="ECPE_0001090901-mRNA-1"/>
    </source>
</evidence>
<dbReference type="AlphaFoldDB" id="A0A183AV90"/>
<dbReference type="Proteomes" id="UP000272942">
    <property type="component" value="Unassembled WGS sequence"/>
</dbReference>
<gene>
    <name evidence="2" type="ORF">ECPE_LOCUS10875</name>
</gene>
<evidence type="ECO:0000313" key="3">
    <source>
        <dbReference type="Proteomes" id="UP000272942"/>
    </source>
</evidence>
<evidence type="ECO:0000313" key="2">
    <source>
        <dbReference type="EMBL" id="VDP87759.1"/>
    </source>
</evidence>
<dbReference type="OrthoDB" id="431557at2759"/>
<dbReference type="WBParaSite" id="ECPE_0001090901-mRNA-1">
    <property type="protein sequence ID" value="ECPE_0001090901-mRNA-1"/>
    <property type="gene ID" value="ECPE_0001090901"/>
</dbReference>
<reference evidence="4" key="1">
    <citation type="submission" date="2016-06" db="UniProtKB">
        <authorList>
            <consortium name="WormBaseParasite"/>
        </authorList>
    </citation>
    <scope>IDENTIFICATION</scope>
</reference>
<dbReference type="Pfam" id="PF00227">
    <property type="entry name" value="Proteasome"/>
    <property type="match status" value="1"/>
</dbReference>
<dbReference type="EMBL" id="UZAN01049845">
    <property type="protein sequence ID" value="VDP87759.1"/>
    <property type="molecule type" value="Genomic_DNA"/>
</dbReference>
<reference evidence="2 3" key="2">
    <citation type="submission" date="2018-11" db="EMBL/GenBank/DDBJ databases">
        <authorList>
            <consortium name="Pathogen Informatics"/>
        </authorList>
    </citation>
    <scope>NUCLEOTIDE SEQUENCE [LARGE SCALE GENOMIC DNA]</scope>
    <source>
        <strain evidence="2 3">Egypt</strain>
    </source>
</reference>
<dbReference type="InterPro" id="IPR029055">
    <property type="entry name" value="Ntn_hydrolases_N"/>
</dbReference>
<sequence length="117" mass="12716">CPSSNAYDCKCIAIGSRSQSARTYLERHLEEIAGSSLNDLICHGLKALSGTLPNEVEITTKNCSVAIVGKDRDFTIYEDDAVEDFLKMFEATQKEDQPAASESTAVPTPMEQDQPAS</sequence>
<protein>
    <submittedName>
        <fullName evidence="4">KHA domain-containing protein</fullName>
    </submittedName>
</protein>
<dbReference type="Gene3D" id="3.60.20.10">
    <property type="entry name" value="Glutamine Phosphoribosylpyrophosphate, subunit 1, domain 1"/>
    <property type="match status" value="1"/>
</dbReference>
<evidence type="ECO:0000256" key="1">
    <source>
        <dbReference type="SAM" id="MobiDB-lite"/>
    </source>
</evidence>
<proteinExistence type="predicted"/>
<accession>A0A183AV90</accession>
<organism evidence="4">
    <name type="scientific">Echinostoma caproni</name>
    <dbReference type="NCBI Taxonomy" id="27848"/>
    <lineage>
        <taxon>Eukaryota</taxon>
        <taxon>Metazoa</taxon>
        <taxon>Spiralia</taxon>
        <taxon>Lophotrochozoa</taxon>
        <taxon>Platyhelminthes</taxon>
        <taxon>Trematoda</taxon>
        <taxon>Digenea</taxon>
        <taxon>Plagiorchiida</taxon>
        <taxon>Echinostomata</taxon>
        <taxon>Echinostomatoidea</taxon>
        <taxon>Echinostomatidae</taxon>
        <taxon>Echinostoma</taxon>
    </lineage>
</organism>
<dbReference type="GO" id="GO:0051603">
    <property type="term" value="P:proteolysis involved in protein catabolic process"/>
    <property type="evidence" value="ECO:0007669"/>
    <property type="project" value="InterPro"/>
</dbReference>
<dbReference type="GO" id="GO:0005839">
    <property type="term" value="C:proteasome core complex"/>
    <property type="evidence" value="ECO:0007669"/>
    <property type="project" value="InterPro"/>
</dbReference>
<feature type="region of interest" description="Disordered" evidence="1">
    <location>
        <begin position="92"/>
        <end position="117"/>
    </location>
</feature>
<name>A0A183AV90_9TREM</name>